<accession>D7E4V5</accession>
<dbReference type="EMBL" id="CP002059">
    <property type="protein sequence ID" value="ADI65421.1"/>
    <property type="molecule type" value="Genomic_DNA"/>
</dbReference>
<dbReference type="AlphaFoldDB" id="D7E4V5"/>
<name>D7E4V5_NOSA0</name>
<dbReference type="Proteomes" id="UP000001511">
    <property type="component" value="Chromosome"/>
</dbReference>
<keyword evidence="2" id="KW-1185">Reference proteome</keyword>
<gene>
    <name evidence="1" type="ordered locus">Aazo_3918</name>
</gene>
<sequence>MLQLTPATVQNVQEKSLFLISCLNVSSYCLIGIRFLKIYPMQIAYYNRSQESGVQLSCCLGFNLDSVPH</sequence>
<dbReference type="HOGENOM" id="CLU_2771763_0_0_3"/>
<reference evidence="1 2" key="1">
    <citation type="journal article" date="2010" name="PLoS ONE">
        <title>Genome erosion in a nitrogen-fixing vertically transmitted endosymbiotic multicellular cyanobacterium.</title>
        <authorList>
            <person name="Ran L."/>
            <person name="Larsson J."/>
            <person name="Vigil-Stenman T."/>
            <person name="Nylander J.A."/>
            <person name="Ininbergs K."/>
            <person name="Zheng W.W."/>
            <person name="Lapidus A."/>
            <person name="Lowry S."/>
            <person name="Haselkorn R."/>
            <person name="Bergman B."/>
        </authorList>
    </citation>
    <scope>NUCLEOTIDE SEQUENCE [LARGE SCALE GENOMIC DNA]</scope>
    <source>
        <strain evidence="1 2">0708</strain>
    </source>
</reference>
<evidence type="ECO:0000313" key="2">
    <source>
        <dbReference type="Proteomes" id="UP000001511"/>
    </source>
</evidence>
<proteinExistence type="predicted"/>
<evidence type="ECO:0000313" key="1">
    <source>
        <dbReference type="EMBL" id="ADI65421.1"/>
    </source>
</evidence>
<organism evidence="1 2">
    <name type="scientific">Nostoc azollae (strain 0708)</name>
    <name type="common">Anabaena azollae (strain 0708)</name>
    <dbReference type="NCBI Taxonomy" id="551115"/>
    <lineage>
        <taxon>Bacteria</taxon>
        <taxon>Bacillati</taxon>
        <taxon>Cyanobacteriota</taxon>
        <taxon>Cyanophyceae</taxon>
        <taxon>Nostocales</taxon>
        <taxon>Nostocaceae</taxon>
        <taxon>Trichormus</taxon>
    </lineage>
</organism>
<dbReference type="KEGG" id="naz:Aazo_3918"/>
<protein>
    <submittedName>
        <fullName evidence="1">Uncharacterized protein</fullName>
    </submittedName>
</protein>